<sequence>MLMSFVLKSTVRAASTSAQTTKAAGDISSVFPSLRPDYKPEALPARFQKLKASIFEENKDAITKSWERLLPSLDKEVQNIKAKGSDIIPSINYSDVVSGNVSKAALTEIRHRGSVVVHNVVPRDQAIEYKQRIRDYVAANKERVKAFPADSPAVYELYWTPSQAEARGHESMLNTQRFMQQLWHSSNPNSKISTTHPITYADRLRIRNPGDSKFTLGPHIDGGSLERWEDPEYSRVYTNILEGKWEKYDAWDARYRLKANMDLYNGAGACSMLRFFQAWLSMSDTKPGEGSLHVCPMINHSTAYTILRPFFNTETSKPALDATFPGSVPGACQEYNPVTHPHLNLETTMVSVPQVAPGDFVAWHCDSLHSVDKEHRGTQDSSVMYIPATPLCNMNVEYLLKQRQASQSYSPPWDFPGAGGPGESGFNGAMDWSALRPEGQRAMGLGTTPWEITDTMCEGEKEAIRKQHTLKIMDFIKKAVSSASGNKEDKPADNNTQQNDDYVDKAFASAFAAGVKKSGYNLDRSAQEKITDGAREAFEKVTGKHVSDKISN</sequence>
<reference evidence="3" key="1">
    <citation type="journal article" date="2012" name="BMC Genomics">
        <title>Genome sequence of the necrotrophic fungus Penicillium digitatum, the main postharvest pathogen of citrus.</title>
        <authorList>
            <person name="Marcet-Houben M."/>
            <person name="Ballester A.-R."/>
            <person name="de la Fuente B."/>
            <person name="Harries E."/>
            <person name="Marcos J.F."/>
            <person name="Gonzalez-Candelas L."/>
            <person name="Gabaldon T."/>
        </authorList>
    </citation>
    <scope>NUCLEOTIDE SEQUENCE [LARGE SCALE GENOMIC DNA]</scope>
    <source>
        <strain evidence="3">PHI26 / CECT 20796</strain>
    </source>
</reference>
<evidence type="ECO:0000313" key="2">
    <source>
        <dbReference type="EMBL" id="EKV10949.1"/>
    </source>
</evidence>
<dbReference type="InterPro" id="IPR027443">
    <property type="entry name" value="IPNS-like_sf"/>
</dbReference>
<keyword evidence="3" id="KW-1185">Reference proteome</keyword>
<dbReference type="eggNOG" id="ENOG502QUAF">
    <property type="taxonomic scope" value="Eukaryota"/>
</dbReference>
<dbReference type="PANTHER" id="PTHR30613">
    <property type="entry name" value="UNCHARACTERIZED PROTEIN YBIU-RELATED"/>
    <property type="match status" value="1"/>
</dbReference>
<dbReference type="SUPFAM" id="SSF51197">
    <property type="entry name" value="Clavaminate synthase-like"/>
    <property type="match status" value="1"/>
</dbReference>
<accession>K9FP26</accession>
<gene>
    <name evidence="2" type="ORF">PDIG_54370</name>
</gene>
<comment type="caution">
    <text evidence="2">The sequence shown here is derived from an EMBL/GenBank/DDBJ whole genome shotgun (WGS) entry which is preliminary data.</text>
</comment>
<name>K9FP26_PEND2</name>
<dbReference type="OMA" id="NKACFGQ"/>
<dbReference type="AlphaFoldDB" id="K9FP26"/>
<feature type="region of interest" description="Disordered" evidence="1">
    <location>
        <begin position="482"/>
        <end position="501"/>
    </location>
</feature>
<dbReference type="OrthoDB" id="8249012at2759"/>
<dbReference type="Proteomes" id="UP000009882">
    <property type="component" value="Unassembled WGS sequence"/>
</dbReference>
<dbReference type="Gene3D" id="2.60.120.330">
    <property type="entry name" value="B-lactam Antibiotic, Isopenicillin N Synthase, Chain"/>
    <property type="match status" value="1"/>
</dbReference>
<proteinExistence type="predicted"/>
<organism evidence="2 3">
    <name type="scientific">Penicillium digitatum (strain PHI26 / CECT 20796)</name>
    <name type="common">Green mold</name>
    <dbReference type="NCBI Taxonomy" id="1170229"/>
    <lineage>
        <taxon>Eukaryota</taxon>
        <taxon>Fungi</taxon>
        <taxon>Dikarya</taxon>
        <taxon>Ascomycota</taxon>
        <taxon>Pezizomycotina</taxon>
        <taxon>Eurotiomycetes</taxon>
        <taxon>Eurotiomycetidae</taxon>
        <taxon>Eurotiales</taxon>
        <taxon>Aspergillaceae</taxon>
        <taxon>Penicillium</taxon>
    </lineage>
</organism>
<dbReference type="InParanoid" id="K9FP26"/>
<dbReference type="InterPro" id="IPR010856">
    <property type="entry name" value="Gig2-like"/>
</dbReference>
<dbReference type="HOGENOM" id="CLU_011148_0_0_1"/>
<evidence type="ECO:0000256" key="1">
    <source>
        <dbReference type="SAM" id="MobiDB-lite"/>
    </source>
</evidence>
<dbReference type="EMBL" id="AKCT01000216">
    <property type="protein sequence ID" value="EKV10949.1"/>
    <property type="molecule type" value="Genomic_DNA"/>
</dbReference>
<evidence type="ECO:0000313" key="3">
    <source>
        <dbReference type="Proteomes" id="UP000009882"/>
    </source>
</evidence>
<protein>
    <recommendedName>
        <fullName evidence="4">DUF1479 domain protein</fullName>
    </recommendedName>
</protein>
<evidence type="ECO:0008006" key="4">
    <source>
        <dbReference type="Google" id="ProtNLM"/>
    </source>
</evidence>
<dbReference type="STRING" id="1170229.K9FP26"/>
<dbReference type="PANTHER" id="PTHR30613:SF1">
    <property type="entry name" value="DUF1479 DOMAIN PROTEIN (AFU_ORTHOLOGUE AFUA_5G09280)"/>
    <property type="match status" value="1"/>
</dbReference>
<dbReference type="Pfam" id="PF07350">
    <property type="entry name" value="Gig2-like"/>
    <property type="match status" value="1"/>
</dbReference>